<dbReference type="Proteomes" id="UP000316252">
    <property type="component" value="Unassembled WGS sequence"/>
</dbReference>
<feature type="transmembrane region" description="Helical" evidence="1">
    <location>
        <begin position="85"/>
        <end position="105"/>
    </location>
</feature>
<organism evidence="2 3">
    <name type="scientific">Schumannella soli</name>
    <dbReference type="NCBI Taxonomy" id="2590779"/>
    <lineage>
        <taxon>Bacteria</taxon>
        <taxon>Bacillati</taxon>
        <taxon>Actinomycetota</taxon>
        <taxon>Actinomycetes</taxon>
        <taxon>Micrococcales</taxon>
        <taxon>Microbacteriaceae</taxon>
        <taxon>Schumannella</taxon>
    </lineage>
</organism>
<protein>
    <submittedName>
        <fullName evidence="2">Phage holin family protein</fullName>
    </submittedName>
</protein>
<comment type="caution">
    <text evidence="2">The sequence shown here is derived from an EMBL/GenBank/DDBJ whole genome shotgun (WGS) entry which is preliminary data.</text>
</comment>
<dbReference type="EMBL" id="VHQG01000001">
    <property type="protein sequence ID" value="TPW77475.1"/>
    <property type="molecule type" value="Genomic_DNA"/>
</dbReference>
<feature type="transmembrane region" description="Helical" evidence="1">
    <location>
        <begin position="46"/>
        <end position="65"/>
    </location>
</feature>
<sequence length="148" mass="15593">MADDERDDEPRSRRGLLGLLRGIPDLVRRLIHDEIRSAREEIAARLRAAAVGLGLTAAGAVLLLFGIGQLVGAGAEALHLLLPRWLADLIVGGALAVVAAILLLLGVRLLRRGVPPVPAETLASVKDDVRAATGRGLAEHADDDADDR</sequence>
<dbReference type="InterPro" id="IPR009937">
    <property type="entry name" value="Phage_holin_3_6"/>
</dbReference>
<dbReference type="Pfam" id="PF07332">
    <property type="entry name" value="Phage_holin_3_6"/>
    <property type="match status" value="1"/>
</dbReference>
<gene>
    <name evidence="2" type="ORF">FJ657_01990</name>
</gene>
<name>A0A506Y631_9MICO</name>
<reference evidence="2 3" key="1">
    <citation type="submission" date="2019-06" db="EMBL/GenBank/DDBJ databases">
        <authorList>
            <person name="Li F."/>
        </authorList>
    </citation>
    <scope>NUCLEOTIDE SEQUENCE [LARGE SCALE GENOMIC DNA]</scope>
    <source>
        <strain evidence="2 3">10F1D-1</strain>
    </source>
</reference>
<proteinExistence type="predicted"/>
<dbReference type="AlphaFoldDB" id="A0A506Y631"/>
<evidence type="ECO:0000313" key="3">
    <source>
        <dbReference type="Proteomes" id="UP000316252"/>
    </source>
</evidence>
<keyword evidence="3" id="KW-1185">Reference proteome</keyword>
<keyword evidence="1" id="KW-0472">Membrane</keyword>
<keyword evidence="1" id="KW-1133">Transmembrane helix</keyword>
<accession>A0A506Y631</accession>
<evidence type="ECO:0000313" key="2">
    <source>
        <dbReference type="EMBL" id="TPW77475.1"/>
    </source>
</evidence>
<keyword evidence="1" id="KW-0812">Transmembrane</keyword>
<evidence type="ECO:0000256" key="1">
    <source>
        <dbReference type="SAM" id="Phobius"/>
    </source>
</evidence>
<dbReference type="RefSeq" id="WP_141162003.1">
    <property type="nucleotide sequence ID" value="NZ_VHQG01000001.1"/>
</dbReference>